<dbReference type="Proteomes" id="UP001151760">
    <property type="component" value="Unassembled WGS sequence"/>
</dbReference>
<keyword evidence="1" id="KW-0695">RNA-directed DNA polymerase</keyword>
<sequence length="364" mass="41168">MFALTVSKTKQKNIKEAIADDVRIKAMQEELHQFDRLVVWELVDKPFSKTVIGLKWLYKNKKDEESNVIPNKNRFSEATCFLAQLSAMPHKSTLRSNEDANEHIEKVIEIDDLFHVFNITVDHLMLRVFPISLTGAEVIFFYNGLDISTRQILDSRGAIPTKTAEDAKKAIQEMAEYSQKWHNGTSRGRSTETSNGLAAIQAQLDNLRREIKKDVAIRNQGTSIKTLEIQIGQLSKVLQERGFRSLPSSTKTNSRDQVKSISTTIEADSHSICCIGSSQYAVSTGQNNFIILDMPEDIKVPLILGRPFLSTACAKIDVYKRKITLRVGEEKIIFKSVKPASSIIKRVYMLSLREKNELHLEASL</sequence>
<name>A0ABQ5B0A8_9ASTR</name>
<dbReference type="PANTHER" id="PTHR33067:SF31">
    <property type="entry name" value="RNA-DIRECTED DNA POLYMERASE"/>
    <property type="match status" value="1"/>
</dbReference>
<proteinExistence type="predicted"/>
<dbReference type="InterPro" id="IPR021109">
    <property type="entry name" value="Peptidase_aspartic_dom_sf"/>
</dbReference>
<dbReference type="EMBL" id="BQNB010012808">
    <property type="protein sequence ID" value="GJT08170.1"/>
    <property type="molecule type" value="Genomic_DNA"/>
</dbReference>
<keyword evidence="1" id="KW-0808">Transferase</keyword>
<accession>A0ABQ5B0A8</accession>
<keyword evidence="1" id="KW-0548">Nucleotidyltransferase</keyword>
<evidence type="ECO:0000313" key="2">
    <source>
        <dbReference type="Proteomes" id="UP001151760"/>
    </source>
</evidence>
<protein>
    <submittedName>
        <fullName evidence="1">Reverse transcriptase domain-containing protein</fullName>
    </submittedName>
</protein>
<keyword evidence="2" id="KW-1185">Reference proteome</keyword>
<dbReference type="Gene3D" id="2.40.70.10">
    <property type="entry name" value="Acid Proteases"/>
    <property type="match status" value="1"/>
</dbReference>
<reference evidence="1" key="1">
    <citation type="journal article" date="2022" name="Int. J. Mol. Sci.">
        <title>Draft Genome of Tanacetum Coccineum: Genomic Comparison of Closely Related Tanacetum-Family Plants.</title>
        <authorList>
            <person name="Yamashiro T."/>
            <person name="Shiraishi A."/>
            <person name="Nakayama K."/>
            <person name="Satake H."/>
        </authorList>
    </citation>
    <scope>NUCLEOTIDE SEQUENCE</scope>
</reference>
<organism evidence="1 2">
    <name type="scientific">Tanacetum coccineum</name>
    <dbReference type="NCBI Taxonomy" id="301880"/>
    <lineage>
        <taxon>Eukaryota</taxon>
        <taxon>Viridiplantae</taxon>
        <taxon>Streptophyta</taxon>
        <taxon>Embryophyta</taxon>
        <taxon>Tracheophyta</taxon>
        <taxon>Spermatophyta</taxon>
        <taxon>Magnoliopsida</taxon>
        <taxon>eudicotyledons</taxon>
        <taxon>Gunneridae</taxon>
        <taxon>Pentapetalae</taxon>
        <taxon>asterids</taxon>
        <taxon>campanulids</taxon>
        <taxon>Asterales</taxon>
        <taxon>Asteraceae</taxon>
        <taxon>Asteroideae</taxon>
        <taxon>Anthemideae</taxon>
        <taxon>Anthemidinae</taxon>
        <taxon>Tanacetum</taxon>
    </lineage>
</organism>
<comment type="caution">
    <text evidence="1">The sequence shown here is derived from an EMBL/GenBank/DDBJ whole genome shotgun (WGS) entry which is preliminary data.</text>
</comment>
<evidence type="ECO:0000313" key="1">
    <source>
        <dbReference type="EMBL" id="GJT08170.1"/>
    </source>
</evidence>
<gene>
    <name evidence="1" type="ORF">Tco_0842632</name>
</gene>
<dbReference type="GO" id="GO:0003964">
    <property type="term" value="F:RNA-directed DNA polymerase activity"/>
    <property type="evidence" value="ECO:0007669"/>
    <property type="project" value="UniProtKB-KW"/>
</dbReference>
<dbReference type="PANTHER" id="PTHR33067">
    <property type="entry name" value="RNA-DIRECTED DNA POLYMERASE-RELATED"/>
    <property type="match status" value="1"/>
</dbReference>
<reference evidence="1" key="2">
    <citation type="submission" date="2022-01" db="EMBL/GenBank/DDBJ databases">
        <authorList>
            <person name="Yamashiro T."/>
            <person name="Shiraishi A."/>
            <person name="Satake H."/>
            <person name="Nakayama K."/>
        </authorList>
    </citation>
    <scope>NUCLEOTIDE SEQUENCE</scope>
</reference>